<dbReference type="InterPro" id="IPR034227">
    <property type="entry name" value="CuRO_UO_II"/>
</dbReference>
<dbReference type="PANTHER" id="PTHR22888:SF18">
    <property type="entry name" value="CYTOCHROME BO(3) UBIQUINOL OXIDASE SUBUNIT 2"/>
    <property type="match status" value="1"/>
</dbReference>
<dbReference type="CDD" id="cd04212">
    <property type="entry name" value="CuRO_UO_II"/>
    <property type="match status" value="1"/>
</dbReference>
<keyword evidence="5 12" id="KW-0812">Transmembrane</keyword>
<dbReference type="PROSITE" id="PS51257">
    <property type="entry name" value="PROKAR_LIPOPROTEIN"/>
    <property type="match status" value="1"/>
</dbReference>
<accession>A0A1X7AKD8</accession>
<organism evidence="14 15">
    <name type="scientific">Parendozoicomonas haliclonae</name>
    <dbReference type="NCBI Taxonomy" id="1960125"/>
    <lineage>
        <taxon>Bacteria</taxon>
        <taxon>Pseudomonadati</taxon>
        <taxon>Pseudomonadota</taxon>
        <taxon>Gammaproteobacteria</taxon>
        <taxon>Oceanospirillales</taxon>
        <taxon>Endozoicomonadaceae</taxon>
        <taxon>Parendozoicomonas</taxon>
    </lineage>
</organism>
<dbReference type="InterPro" id="IPR006333">
    <property type="entry name" value="Cyt_o_ubiquinol_oxidase_su2"/>
</dbReference>
<dbReference type="Gene3D" id="1.10.287.90">
    <property type="match status" value="1"/>
</dbReference>
<evidence type="ECO:0000256" key="2">
    <source>
        <dbReference type="ARBA" id="ARBA00007866"/>
    </source>
</evidence>
<sequence>MARLFIRSLTSAPLLHLYGLMMLCGLVVLSGCSLQSSPLLYPKGPVASTERELMLFAIAIMLTVLIPVWGLTLWCCRRYRKGGKGEYRPDWCSSTLVECGVWGGPLIIILLIGYLVVVYTFRLDPYKPLTVHSTDTTPFPVQAVALDWKWLFIYPELGIATVNELVFPQSRPLALEITSDTVMTSFMIPALGGQIYAMAGMTTHLNLIADQPGTFTGRNTQFSGTGFPQMYFSAKALPDKAFEDWLGTVRNASSMLNSAHYHQLARPNKSYAPVEYFSSVDTDLFNHILARYSAPSTALANGAL</sequence>
<dbReference type="GO" id="GO:0005886">
    <property type="term" value="C:plasma membrane"/>
    <property type="evidence" value="ECO:0007669"/>
    <property type="project" value="UniProtKB-SubCell"/>
</dbReference>
<keyword evidence="7 12" id="KW-1133">Transmembrane helix</keyword>
<dbReference type="InterPro" id="IPR045187">
    <property type="entry name" value="CcO_II"/>
</dbReference>
<dbReference type="PANTHER" id="PTHR22888">
    <property type="entry name" value="CYTOCHROME C OXIDASE, SUBUNIT II"/>
    <property type="match status" value="1"/>
</dbReference>
<dbReference type="GO" id="GO:0016682">
    <property type="term" value="F:oxidoreductase activity, acting on diphenols and related substances as donors, oxygen as acceptor"/>
    <property type="evidence" value="ECO:0007669"/>
    <property type="project" value="InterPro"/>
</dbReference>
<comment type="similarity">
    <text evidence="2 11">Belongs to the cytochrome c oxidase subunit 2 family.</text>
</comment>
<evidence type="ECO:0000256" key="11">
    <source>
        <dbReference type="PIRNR" id="PIRNR000292"/>
    </source>
</evidence>
<evidence type="ECO:0000259" key="13">
    <source>
        <dbReference type="PROSITE" id="PS50857"/>
    </source>
</evidence>
<proteinExistence type="inferred from homology"/>
<dbReference type="PROSITE" id="PS50857">
    <property type="entry name" value="COX2_CUA"/>
    <property type="match status" value="1"/>
</dbReference>
<dbReference type="Gene3D" id="2.60.40.420">
    <property type="entry name" value="Cupredoxins - blue copper proteins"/>
    <property type="match status" value="1"/>
</dbReference>
<dbReference type="GO" id="GO:0009486">
    <property type="term" value="F:cytochrome bo3 ubiquinol oxidase activity"/>
    <property type="evidence" value="ECO:0007669"/>
    <property type="project" value="InterPro"/>
</dbReference>
<keyword evidence="9" id="KW-0564">Palmitate</keyword>
<keyword evidence="6 11" id="KW-0249">Electron transport</keyword>
<keyword evidence="3 11" id="KW-0813">Transport</keyword>
<name>A0A1X7AKD8_9GAMM</name>
<feature type="transmembrane region" description="Helical" evidence="12">
    <location>
        <begin position="20"/>
        <end position="41"/>
    </location>
</feature>
<dbReference type="InterPro" id="IPR002429">
    <property type="entry name" value="CcO_II-like_C"/>
</dbReference>
<dbReference type="EMBL" id="FWPT01000005">
    <property type="protein sequence ID" value="SMA46989.1"/>
    <property type="molecule type" value="Genomic_DNA"/>
</dbReference>
<evidence type="ECO:0000256" key="6">
    <source>
        <dbReference type="ARBA" id="ARBA00022982"/>
    </source>
</evidence>
<dbReference type="InterPro" id="IPR010514">
    <property type="entry name" value="COX_ARM"/>
</dbReference>
<protein>
    <recommendedName>
        <fullName evidence="11">Ubiquinol oxidase subunit 2</fullName>
    </recommendedName>
</protein>
<feature type="domain" description="Cytochrome oxidase subunit II copper A binding" evidence="13">
    <location>
        <begin position="136"/>
        <end position="248"/>
    </location>
</feature>
<evidence type="ECO:0000256" key="5">
    <source>
        <dbReference type="ARBA" id="ARBA00022692"/>
    </source>
</evidence>
<evidence type="ECO:0000256" key="4">
    <source>
        <dbReference type="ARBA" id="ARBA00022475"/>
    </source>
</evidence>
<dbReference type="InterPro" id="IPR036257">
    <property type="entry name" value="Cyt_c_oxidase_su2_TM_sf"/>
</dbReference>
<keyword evidence="11" id="KW-0679">Respiratory chain</keyword>
<evidence type="ECO:0000256" key="10">
    <source>
        <dbReference type="ARBA" id="ARBA00023288"/>
    </source>
</evidence>
<dbReference type="SUPFAM" id="SSF81464">
    <property type="entry name" value="Cytochrome c oxidase subunit II-like, transmembrane region"/>
    <property type="match status" value="1"/>
</dbReference>
<evidence type="ECO:0000256" key="12">
    <source>
        <dbReference type="SAM" id="Phobius"/>
    </source>
</evidence>
<evidence type="ECO:0000256" key="1">
    <source>
        <dbReference type="ARBA" id="ARBA00004651"/>
    </source>
</evidence>
<keyword evidence="4 11" id="KW-1003">Cell membrane</keyword>
<evidence type="ECO:0000256" key="9">
    <source>
        <dbReference type="ARBA" id="ARBA00023139"/>
    </source>
</evidence>
<keyword evidence="11" id="KW-0560">Oxidoreductase</keyword>
<comment type="subcellular location">
    <subcellularLocation>
        <location evidence="1">Cell membrane</location>
        <topology evidence="1">Multi-pass membrane protein</topology>
    </subcellularLocation>
</comment>
<reference evidence="14 15" key="1">
    <citation type="submission" date="2017-03" db="EMBL/GenBank/DDBJ databases">
        <authorList>
            <person name="Afonso C.L."/>
            <person name="Miller P.J."/>
            <person name="Scott M.A."/>
            <person name="Spackman E."/>
            <person name="Goraichik I."/>
            <person name="Dimitrov K.M."/>
            <person name="Suarez D.L."/>
            <person name="Swayne D.E."/>
        </authorList>
    </citation>
    <scope>NUCLEOTIDE SEQUENCE [LARGE SCALE GENOMIC DNA]</scope>
    <source>
        <strain evidence="14">SB41UT1</strain>
    </source>
</reference>
<dbReference type="SUPFAM" id="SSF49503">
    <property type="entry name" value="Cupredoxins"/>
    <property type="match status" value="1"/>
</dbReference>
<dbReference type="PIRSF" id="PIRSF000292">
    <property type="entry name" value="Ubi_od_II"/>
    <property type="match status" value="1"/>
</dbReference>
<dbReference type="AlphaFoldDB" id="A0A1X7AKD8"/>
<evidence type="ECO:0000256" key="8">
    <source>
        <dbReference type="ARBA" id="ARBA00023136"/>
    </source>
</evidence>
<evidence type="ECO:0000313" key="15">
    <source>
        <dbReference type="Proteomes" id="UP000196573"/>
    </source>
</evidence>
<keyword evidence="8 11" id="KW-0472">Membrane</keyword>
<dbReference type="InterPro" id="IPR008972">
    <property type="entry name" value="Cupredoxin"/>
</dbReference>
<dbReference type="Pfam" id="PF06481">
    <property type="entry name" value="COX_ARM"/>
    <property type="match status" value="1"/>
</dbReference>
<feature type="transmembrane region" description="Helical" evidence="12">
    <location>
        <begin position="53"/>
        <end position="75"/>
    </location>
</feature>
<dbReference type="GO" id="GO:0004129">
    <property type="term" value="F:cytochrome-c oxidase activity"/>
    <property type="evidence" value="ECO:0007669"/>
    <property type="project" value="UniProtKB-UniRule"/>
</dbReference>
<dbReference type="Pfam" id="PF00116">
    <property type="entry name" value="COX2"/>
    <property type="match status" value="1"/>
</dbReference>
<keyword evidence="10" id="KW-0449">Lipoprotein</keyword>
<gene>
    <name evidence="14" type="primary">cyoA</name>
    <name evidence="14" type="ORF">EHSB41UT_02270</name>
</gene>
<feature type="transmembrane region" description="Helical" evidence="12">
    <location>
        <begin position="96"/>
        <end position="121"/>
    </location>
</feature>
<dbReference type="Proteomes" id="UP000196573">
    <property type="component" value="Unassembled WGS sequence"/>
</dbReference>
<dbReference type="GO" id="GO:0005507">
    <property type="term" value="F:copper ion binding"/>
    <property type="evidence" value="ECO:0007669"/>
    <property type="project" value="InterPro"/>
</dbReference>
<evidence type="ECO:0000256" key="3">
    <source>
        <dbReference type="ARBA" id="ARBA00022448"/>
    </source>
</evidence>
<evidence type="ECO:0000313" key="14">
    <source>
        <dbReference type="EMBL" id="SMA46989.1"/>
    </source>
</evidence>
<dbReference type="RefSeq" id="WP_207626626.1">
    <property type="nucleotide sequence ID" value="NZ_CBCSCN010000003.1"/>
</dbReference>
<evidence type="ECO:0000256" key="7">
    <source>
        <dbReference type="ARBA" id="ARBA00022989"/>
    </source>
</evidence>
<keyword evidence="15" id="KW-1185">Reference proteome</keyword>
<dbReference type="GO" id="GO:0042773">
    <property type="term" value="P:ATP synthesis coupled electron transport"/>
    <property type="evidence" value="ECO:0007669"/>
    <property type="project" value="TreeGrafter"/>
</dbReference>